<dbReference type="AlphaFoldDB" id="A0A521F8T2"/>
<organism evidence="3 4">
    <name type="scientific">Fodinibius sediminis</name>
    <dbReference type="NCBI Taxonomy" id="1214077"/>
    <lineage>
        <taxon>Bacteria</taxon>
        <taxon>Pseudomonadati</taxon>
        <taxon>Balneolota</taxon>
        <taxon>Balneolia</taxon>
        <taxon>Balneolales</taxon>
        <taxon>Balneolaceae</taxon>
        <taxon>Fodinibius</taxon>
    </lineage>
</organism>
<dbReference type="RefSeq" id="WP_142716003.1">
    <property type="nucleotide sequence ID" value="NZ_FXTH01000026.1"/>
</dbReference>
<feature type="region of interest" description="Disordered" evidence="2">
    <location>
        <begin position="350"/>
        <end position="389"/>
    </location>
</feature>
<evidence type="ECO:0000313" key="3">
    <source>
        <dbReference type="EMBL" id="SMO92536.1"/>
    </source>
</evidence>
<sequence>MNQVHSEKMNEEKKYVLKYWISTEKFSKKGFSAYIDSAFGKILPKLDRKIYLKQEYLVLKIIGNERNIDACYDKLNLNRKWAYRVQDDLGESLRLKSYRILADLELSFREFINRAMIEVGGFNWWNTLIPDNIKERVNQVEQKTDDKQVDSQHALEFTHFDDLIKIITADFQELSDDENISVNKLSEIISSCSTFIEFRNELNERREVISIWENVFSKYFENKEEWLDLRKRIETDIIRTRHKVMHHRMLRLYEVRKLKKCSEEVQRVIKLAKRGLTKKELQEARENLHRISENFRNYFNNVISNNFLTQINRFDVQNEKLVEALNKSIKNPIIDSDFLNIINSIDLSTFNQLPPTQSDRGKDNTDYEDNEKDDSDGEDTDEKKPGNKE</sequence>
<proteinExistence type="predicted"/>
<name>A0A521F8T2_9BACT</name>
<gene>
    <name evidence="3" type="ORF">SAMN06265218_12616</name>
</gene>
<evidence type="ECO:0008006" key="5">
    <source>
        <dbReference type="Google" id="ProtNLM"/>
    </source>
</evidence>
<keyword evidence="1" id="KW-0175">Coiled coil</keyword>
<feature type="compositionally biased region" description="Acidic residues" evidence="2">
    <location>
        <begin position="366"/>
        <end position="380"/>
    </location>
</feature>
<evidence type="ECO:0000256" key="1">
    <source>
        <dbReference type="SAM" id="Coils"/>
    </source>
</evidence>
<evidence type="ECO:0000256" key="2">
    <source>
        <dbReference type="SAM" id="MobiDB-lite"/>
    </source>
</evidence>
<protein>
    <recommendedName>
        <fullName evidence="5">Apea-like HEPN domain-containing protein</fullName>
    </recommendedName>
</protein>
<feature type="coiled-coil region" evidence="1">
    <location>
        <begin position="274"/>
        <end position="301"/>
    </location>
</feature>
<dbReference type="OrthoDB" id="1414649at2"/>
<reference evidence="3 4" key="1">
    <citation type="submission" date="2017-05" db="EMBL/GenBank/DDBJ databases">
        <authorList>
            <person name="Varghese N."/>
            <person name="Submissions S."/>
        </authorList>
    </citation>
    <scope>NUCLEOTIDE SEQUENCE [LARGE SCALE GENOMIC DNA]</scope>
    <source>
        <strain evidence="3 4">DSM 21194</strain>
    </source>
</reference>
<dbReference type="Proteomes" id="UP000317593">
    <property type="component" value="Unassembled WGS sequence"/>
</dbReference>
<evidence type="ECO:0000313" key="4">
    <source>
        <dbReference type="Proteomes" id="UP000317593"/>
    </source>
</evidence>
<dbReference type="EMBL" id="FXTH01000026">
    <property type="protein sequence ID" value="SMO92536.1"/>
    <property type="molecule type" value="Genomic_DNA"/>
</dbReference>
<keyword evidence="4" id="KW-1185">Reference proteome</keyword>
<accession>A0A521F8T2</accession>